<keyword evidence="6" id="KW-1185">Reference proteome</keyword>
<evidence type="ECO:0000256" key="3">
    <source>
        <dbReference type="ARBA" id="ARBA00024912"/>
    </source>
</evidence>
<name>A0ABR0LUE1_9PEZI</name>
<accession>A0ABR0LUE1</accession>
<evidence type="ECO:0000313" key="6">
    <source>
        <dbReference type="Proteomes" id="UP001357485"/>
    </source>
</evidence>
<dbReference type="InterPro" id="IPR016024">
    <property type="entry name" value="ARM-type_fold"/>
</dbReference>
<sequence length="156" mass="17236">MTAILSPDVTVDDKVTAFDNFEQLIENLDNANNMESLGLWMPLVQQLDNEEAELRRMAAWCVGTAVQNNVKSQERLLIVGGIPKLTKMATNDTNAAVRKKAVFALSSEVRNYQPALNEAQKALPDEFRGREDIDAGDMEAVDGMMAKLRHSATKAI</sequence>
<dbReference type="Pfam" id="PF13513">
    <property type="entry name" value="HEAT_EZ"/>
    <property type="match status" value="1"/>
</dbReference>
<evidence type="ECO:0000256" key="1">
    <source>
        <dbReference type="ARBA" id="ARBA00011045"/>
    </source>
</evidence>
<reference evidence="5 6" key="1">
    <citation type="submission" date="2023-08" db="EMBL/GenBank/DDBJ databases">
        <title>Black Yeasts Isolated from many extreme environments.</title>
        <authorList>
            <person name="Coleine C."/>
            <person name="Stajich J.E."/>
            <person name="Selbmann L."/>
        </authorList>
    </citation>
    <scope>NUCLEOTIDE SEQUENCE [LARGE SCALE GENOMIC DNA]</scope>
    <source>
        <strain evidence="5 6">CCFEE 536</strain>
    </source>
</reference>
<comment type="similarity">
    <text evidence="1">Belongs to the FES1 family.</text>
</comment>
<dbReference type="PANTHER" id="PTHR19316">
    <property type="entry name" value="PROTEIN FOLDING REGULATOR"/>
    <property type="match status" value="1"/>
</dbReference>
<dbReference type="EMBL" id="JAVRRA010010221">
    <property type="protein sequence ID" value="KAK5242514.1"/>
    <property type="molecule type" value="Genomic_DNA"/>
</dbReference>
<dbReference type="Pfam" id="PF08609">
    <property type="entry name" value="Fes1"/>
    <property type="match status" value="1"/>
</dbReference>
<evidence type="ECO:0000256" key="2">
    <source>
        <dbReference type="ARBA" id="ARBA00022737"/>
    </source>
</evidence>
<gene>
    <name evidence="5" type="primary">FES1_1</name>
    <name evidence="5" type="ORF">LTR16_008459</name>
</gene>
<comment type="function">
    <text evidence="3">Functions as a nucleotide exchange factor (NEF) for Hsp70 chaperones which accelerates the release of ADP. Required for fully efficient Hsp70-mediated folding of proteins.</text>
</comment>
<dbReference type="InterPro" id="IPR013918">
    <property type="entry name" value="Nucleotide_exch_fac_Fes1"/>
</dbReference>
<proteinExistence type="inferred from homology"/>
<dbReference type="InterPro" id="IPR011989">
    <property type="entry name" value="ARM-like"/>
</dbReference>
<keyword evidence="2" id="KW-0677">Repeat</keyword>
<dbReference type="PANTHER" id="PTHR19316:SF18">
    <property type="entry name" value="HSP70-BINDING PROTEIN 1"/>
    <property type="match status" value="1"/>
</dbReference>
<dbReference type="Proteomes" id="UP001357485">
    <property type="component" value="Unassembled WGS sequence"/>
</dbReference>
<dbReference type="SUPFAM" id="SSF48371">
    <property type="entry name" value="ARM repeat"/>
    <property type="match status" value="1"/>
</dbReference>
<feature type="domain" description="Nucleotide exchange factor Fes1" evidence="4">
    <location>
        <begin position="1"/>
        <end position="34"/>
    </location>
</feature>
<dbReference type="InterPro" id="IPR050693">
    <property type="entry name" value="Hsp70_NEF-Inhibitors"/>
</dbReference>
<evidence type="ECO:0000313" key="5">
    <source>
        <dbReference type="EMBL" id="KAK5242514.1"/>
    </source>
</evidence>
<comment type="caution">
    <text evidence="5">The sequence shown here is derived from an EMBL/GenBank/DDBJ whole genome shotgun (WGS) entry which is preliminary data.</text>
</comment>
<organism evidence="5 6">
    <name type="scientific">Cryomyces antarcticus</name>
    <dbReference type="NCBI Taxonomy" id="329879"/>
    <lineage>
        <taxon>Eukaryota</taxon>
        <taxon>Fungi</taxon>
        <taxon>Dikarya</taxon>
        <taxon>Ascomycota</taxon>
        <taxon>Pezizomycotina</taxon>
        <taxon>Dothideomycetes</taxon>
        <taxon>Dothideomycetes incertae sedis</taxon>
        <taxon>Cryomyces</taxon>
    </lineage>
</organism>
<dbReference type="Gene3D" id="1.25.10.10">
    <property type="entry name" value="Leucine-rich Repeat Variant"/>
    <property type="match status" value="1"/>
</dbReference>
<evidence type="ECO:0000259" key="4">
    <source>
        <dbReference type="Pfam" id="PF08609"/>
    </source>
</evidence>
<protein>
    <submittedName>
        <fullName evidence="5">Hsp70 nucleotide exchange factor fes1</fullName>
    </submittedName>
</protein>